<keyword evidence="3" id="KW-1185">Reference proteome</keyword>
<reference evidence="4" key="2">
    <citation type="submission" date="2025-08" db="UniProtKB">
        <authorList>
            <consortium name="RefSeq"/>
        </authorList>
    </citation>
    <scope>IDENTIFICATION</scope>
</reference>
<evidence type="ECO:0000313" key="3">
    <source>
        <dbReference type="Proteomes" id="UP000818029"/>
    </source>
</evidence>
<feature type="domain" description="Retrotransposon gag" evidence="2">
    <location>
        <begin position="65"/>
        <end position="142"/>
    </location>
</feature>
<sequence length="241" mass="27942">MCSHEADDVECNAPAPAQGAAQLRVDPEEEFRANAEDDAERVEFWLENSIKVFDVLSCTPKECLKFAISLLRDSAYHWWKTLVSVAPQERVILERFIGQKRKEFLEVNQGCMSVIKYERKFVRLSKYAQECVSSEAKICRRFEDILKEDIRVLVGILELKEFVMLVDQACKAEELTKEKRKAKAEAKDIRKRSIRKSLPSESKKSKEMYSRSHVLARHLYENRRKENLGFNSQVSSMARCG</sequence>
<dbReference type="InterPro" id="IPR005162">
    <property type="entry name" value="Retrotrans_gag_dom"/>
</dbReference>
<proteinExistence type="predicted"/>
<dbReference type="Pfam" id="PF03732">
    <property type="entry name" value="Retrotrans_gag"/>
    <property type="match status" value="1"/>
</dbReference>
<organism evidence="3 4">
    <name type="scientific">Gossypium hirsutum</name>
    <name type="common">Upland cotton</name>
    <name type="synonym">Gossypium mexicanum</name>
    <dbReference type="NCBI Taxonomy" id="3635"/>
    <lineage>
        <taxon>Eukaryota</taxon>
        <taxon>Viridiplantae</taxon>
        <taxon>Streptophyta</taxon>
        <taxon>Embryophyta</taxon>
        <taxon>Tracheophyta</taxon>
        <taxon>Spermatophyta</taxon>
        <taxon>Magnoliopsida</taxon>
        <taxon>eudicotyledons</taxon>
        <taxon>Gunneridae</taxon>
        <taxon>Pentapetalae</taxon>
        <taxon>rosids</taxon>
        <taxon>malvids</taxon>
        <taxon>Malvales</taxon>
        <taxon>Malvaceae</taxon>
        <taxon>Malvoideae</taxon>
        <taxon>Gossypium</taxon>
    </lineage>
</organism>
<protein>
    <recommendedName>
        <fullName evidence="2">Retrotransposon gag domain-containing protein</fullName>
    </recommendedName>
</protein>
<evidence type="ECO:0000313" key="4">
    <source>
        <dbReference type="RefSeq" id="XP_016755328.1"/>
    </source>
</evidence>
<dbReference type="GeneID" id="107963280"/>
<dbReference type="PANTHER" id="PTHR34482:SF36">
    <property type="entry name" value="RETROTRANSPOSON GAG DOMAIN-CONTAINING PROTEIN"/>
    <property type="match status" value="1"/>
</dbReference>
<name>A0A1U8PY99_GOSHI</name>
<gene>
    <name evidence="4" type="primary">LOC107963280</name>
</gene>
<feature type="region of interest" description="Disordered" evidence="1">
    <location>
        <begin position="186"/>
        <end position="209"/>
    </location>
</feature>
<evidence type="ECO:0000259" key="2">
    <source>
        <dbReference type="Pfam" id="PF03732"/>
    </source>
</evidence>
<dbReference type="AlphaFoldDB" id="A0A1U8PY99"/>
<dbReference type="KEGG" id="ghi:107963280"/>
<dbReference type="Proteomes" id="UP000818029">
    <property type="component" value="Chromosome A06"/>
</dbReference>
<dbReference type="PaxDb" id="3635-A0A1U8PY99"/>
<accession>A0A1U8PY99</accession>
<reference evidence="3" key="1">
    <citation type="journal article" date="2020" name="Nat. Genet.">
        <title>Genomic diversifications of five Gossypium allopolyploid species and their impact on cotton improvement.</title>
        <authorList>
            <person name="Chen Z.J."/>
            <person name="Sreedasyam A."/>
            <person name="Ando A."/>
            <person name="Song Q."/>
            <person name="De Santiago L.M."/>
            <person name="Hulse-Kemp A.M."/>
            <person name="Ding M."/>
            <person name="Ye W."/>
            <person name="Kirkbride R.C."/>
            <person name="Jenkins J."/>
            <person name="Plott C."/>
            <person name="Lovell J."/>
            <person name="Lin Y.M."/>
            <person name="Vaughn R."/>
            <person name="Liu B."/>
            <person name="Simpson S."/>
            <person name="Scheffler B.E."/>
            <person name="Wen L."/>
            <person name="Saski C.A."/>
            <person name="Grover C.E."/>
            <person name="Hu G."/>
            <person name="Conover J.L."/>
            <person name="Carlson J.W."/>
            <person name="Shu S."/>
            <person name="Boston L.B."/>
            <person name="Williams M."/>
            <person name="Peterson D.G."/>
            <person name="McGee K."/>
            <person name="Jones D.C."/>
            <person name="Wendel J.F."/>
            <person name="Stelly D.M."/>
            <person name="Grimwood J."/>
            <person name="Schmutz J."/>
        </authorList>
    </citation>
    <scope>NUCLEOTIDE SEQUENCE [LARGE SCALE GENOMIC DNA]</scope>
    <source>
        <strain evidence="3">cv. TM-1</strain>
    </source>
</reference>
<dbReference type="RefSeq" id="XP_016755328.1">
    <property type="nucleotide sequence ID" value="XM_016899839.1"/>
</dbReference>
<evidence type="ECO:0000256" key="1">
    <source>
        <dbReference type="SAM" id="MobiDB-lite"/>
    </source>
</evidence>
<dbReference type="OrthoDB" id="2272416at2759"/>
<dbReference type="PANTHER" id="PTHR34482">
    <property type="entry name" value="DNA DAMAGE-INDUCIBLE PROTEIN 1-LIKE"/>
    <property type="match status" value="1"/>
</dbReference>